<proteinExistence type="predicted"/>
<gene>
    <name evidence="1" type="ORF">Q8A64_00780</name>
</gene>
<dbReference type="Proteomes" id="UP001225596">
    <property type="component" value="Unassembled WGS sequence"/>
</dbReference>
<name>A0ABU1BIV5_9BURK</name>
<comment type="caution">
    <text evidence="1">The sequence shown here is derived from an EMBL/GenBank/DDBJ whole genome shotgun (WGS) entry which is preliminary data.</text>
</comment>
<organism evidence="1 2">
    <name type="scientific">Keguizhuia sedimenti</name>
    <dbReference type="NCBI Taxonomy" id="3064264"/>
    <lineage>
        <taxon>Bacteria</taxon>
        <taxon>Pseudomonadati</taxon>
        <taxon>Pseudomonadota</taxon>
        <taxon>Betaproteobacteria</taxon>
        <taxon>Burkholderiales</taxon>
        <taxon>Oxalobacteraceae</taxon>
        <taxon>Keguizhuia</taxon>
    </lineage>
</organism>
<evidence type="ECO:0000313" key="2">
    <source>
        <dbReference type="Proteomes" id="UP001225596"/>
    </source>
</evidence>
<reference evidence="1 2" key="1">
    <citation type="submission" date="2023-08" db="EMBL/GenBank/DDBJ databases">
        <title>Oxalobacteraceae gen .nov., isolated from river sludge outside the plant.</title>
        <authorList>
            <person name="Zhao S.Y."/>
        </authorList>
    </citation>
    <scope>NUCLEOTIDE SEQUENCE [LARGE SCALE GENOMIC DNA]</scope>
    <source>
        <strain evidence="1 2">R-40</strain>
    </source>
</reference>
<keyword evidence="2" id="KW-1185">Reference proteome</keyword>
<sequence>MKREFLDRTKDYTQKFSLPLSMTRSNLEPAAKKVRIAPIKRAHNRAAYVLPNTIAKCGAERLQDTTARFSILQFIIGGLTSSAGGTCHFSRCIIILAA</sequence>
<dbReference type="RefSeq" id="WP_338434765.1">
    <property type="nucleotide sequence ID" value="NZ_JAUYVH010000001.1"/>
</dbReference>
<protein>
    <submittedName>
        <fullName evidence="1">Uncharacterized protein</fullName>
    </submittedName>
</protein>
<accession>A0ABU1BIV5</accession>
<dbReference type="EMBL" id="JAUYVH010000001">
    <property type="protein sequence ID" value="MDQ9168935.1"/>
    <property type="molecule type" value="Genomic_DNA"/>
</dbReference>
<evidence type="ECO:0000313" key="1">
    <source>
        <dbReference type="EMBL" id="MDQ9168935.1"/>
    </source>
</evidence>